<keyword evidence="1" id="KW-0378">Hydrolase</keyword>
<evidence type="ECO:0000256" key="1">
    <source>
        <dbReference type="RuleBase" id="RU363044"/>
    </source>
</evidence>
<comment type="caution">
    <text evidence="4">The sequence shown here is derived from an EMBL/GenBank/DDBJ whole genome shotgun (WGS) entry which is preliminary data.</text>
</comment>
<keyword evidence="1" id="KW-0233">DNA recombination</keyword>
<dbReference type="Proteomes" id="UP001212997">
    <property type="component" value="Unassembled WGS sequence"/>
</dbReference>
<dbReference type="Gene3D" id="3.40.50.300">
    <property type="entry name" value="P-loop containing nucleotide triphosphate hydrolases"/>
    <property type="match status" value="1"/>
</dbReference>
<organism evidence="4 5">
    <name type="scientific">Meripilus lineatus</name>
    <dbReference type="NCBI Taxonomy" id="2056292"/>
    <lineage>
        <taxon>Eukaryota</taxon>
        <taxon>Fungi</taxon>
        <taxon>Dikarya</taxon>
        <taxon>Basidiomycota</taxon>
        <taxon>Agaricomycotina</taxon>
        <taxon>Agaricomycetes</taxon>
        <taxon>Polyporales</taxon>
        <taxon>Meripilaceae</taxon>
        <taxon>Meripilus</taxon>
    </lineage>
</organism>
<comment type="similarity">
    <text evidence="1">Belongs to the helicase family.</text>
</comment>
<keyword evidence="1" id="KW-0067">ATP-binding</keyword>
<dbReference type="SUPFAM" id="SSF52540">
    <property type="entry name" value="P-loop containing nucleoside triphosphate hydrolases"/>
    <property type="match status" value="2"/>
</dbReference>
<dbReference type="InterPro" id="IPR027417">
    <property type="entry name" value="P-loop_NTPase"/>
</dbReference>
<dbReference type="GO" id="GO:0006310">
    <property type="term" value="P:DNA recombination"/>
    <property type="evidence" value="ECO:0007669"/>
    <property type="project" value="UniProtKB-KW"/>
</dbReference>
<comment type="cofactor">
    <cofactor evidence="1">
        <name>Mg(2+)</name>
        <dbReference type="ChEBI" id="CHEBI:18420"/>
    </cofactor>
</comment>
<dbReference type="Pfam" id="PF05970">
    <property type="entry name" value="PIF1"/>
    <property type="match status" value="1"/>
</dbReference>
<dbReference type="InterPro" id="IPR051055">
    <property type="entry name" value="PIF1_helicase"/>
</dbReference>
<feature type="region of interest" description="Disordered" evidence="2">
    <location>
        <begin position="351"/>
        <end position="398"/>
    </location>
</feature>
<keyword evidence="1" id="KW-0347">Helicase</keyword>
<keyword evidence="1" id="KW-0234">DNA repair</keyword>
<dbReference type="GO" id="GO:0043139">
    <property type="term" value="F:5'-3' DNA helicase activity"/>
    <property type="evidence" value="ECO:0007669"/>
    <property type="project" value="UniProtKB-EC"/>
</dbReference>
<feature type="compositionally biased region" description="Polar residues" evidence="2">
    <location>
        <begin position="1271"/>
        <end position="1286"/>
    </location>
</feature>
<dbReference type="EMBL" id="JANAWD010000641">
    <property type="protein sequence ID" value="KAJ3477018.1"/>
    <property type="molecule type" value="Genomic_DNA"/>
</dbReference>
<gene>
    <name evidence="4" type="ORF">NLI96_g10757</name>
</gene>
<dbReference type="GO" id="GO:0006281">
    <property type="term" value="P:DNA repair"/>
    <property type="evidence" value="ECO:0007669"/>
    <property type="project" value="UniProtKB-KW"/>
</dbReference>
<dbReference type="GO" id="GO:0000723">
    <property type="term" value="P:telomere maintenance"/>
    <property type="evidence" value="ECO:0007669"/>
    <property type="project" value="InterPro"/>
</dbReference>
<keyword evidence="1" id="KW-0547">Nucleotide-binding</keyword>
<protein>
    <recommendedName>
        <fullName evidence="1">ATP-dependent DNA helicase</fullName>
        <ecNumber evidence="1">5.6.2.3</ecNumber>
    </recommendedName>
</protein>
<dbReference type="PANTHER" id="PTHR47642:SF6">
    <property type="entry name" value="ATP-DEPENDENT DNA HELICASE"/>
    <property type="match status" value="1"/>
</dbReference>
<feature type="domain" description="DNA helicase Pif1-like DEAD-box helicase" evidence="3">
    <location>
        <begin position="664"/>
        <end position="894"/>
    </location>
</feature>
<dbReference type="EC" id="5.6.2.3" evidence="1"/>
<evidence type="ECO:0000313" key="5">
    <source>
        <dbReference type="Proteomes" id="UP001212997"/>
    </source>
</evidence>
<comment type="catalytic activity">
    <reaction evidence="1">
        <text>ATP + H2O = ADP + phosphate + H(+)</text>
        <dbReference type="Rhea" id="RHEA:13065"/>
        <dbReference type="ChEBI" id="CHEBI:15377"/>
        <dbReference type="ChEBI" id="CHEBI:15378"/>
        <dbReference type="ChEBI" id="CHEBI:30616"/>
        <dbReference type="ChEBI" id="CHEBI:43474"/>
        <dbReference type="ChEBI" id="CHEBI:456216"/>
        <dbReference type="EC" id="5.6.2.3"/>
    </reaction>
</comment>
<dbReference type="GO" id="GO:0016787">
    <property type="term" value="F:hydrolase activity"/>
    <property type="evidence" value="ECO:0007669"/>
    <property type="project" value="UniProtKB-KW"/>
</dbReference>
<evidence type="ECO:0000259" key="3">
    <source>
        <dbReference type="Pfam" id="PF05970"/>
    </source>
</evidence>
<proteinExistence type="inferred from homology"/>
<dbReference type="InterPro" id="IPR010285">
    <property type="entry name" value="DNA_helicase_pif1-like_DEAD"/>
</dbReference>
<dbReference type="PANTHER" id="PTHR47642">
    <property type="entry name" value="ATP-DEPENDENT DNA HELICASE"/>
    <property type="match status" value="1"/>
</dbReference>
<evidence type="ECO:0000313" key="4">
    <source>
        <dbReference type="EMBL" id="KAJ3477018.1"/>
    </source>
</evidence>
<keyword evidence="5" id="KW-1185">Reference proteome</keyword>
<evidence type="ECO:0000256" key="2">
    <source>
        <dbReference type="SAM" id="MobiDB-lite"/>
    </source>
</evidence>
<keyword evidence="1" id="KW-0227">DNA damage</keyword>
<sequence length="1666" mass="189461">MRQKILANDEEFKQKLVTWLEGTHRGDFCCETKEAVSSRIHNRMKNLPPHTGCDESSAGCIACILGDPTLSLPDKIPDFDDEGDTAQWMEHVLQVTDEILFRCNLHDENHNWCKRADGSCKSRFPRKQEKETSFSETVITYLFRCNTDVTSLVSGTQVKAVIAYVTDYITKSSLKSHAIFEAIRTVLDRNPDILEETQHFDDPRKIAAQRLLTRIVNATIARQEIGAPMVCAQLLGHGDHYTNFNYKPFYWYSHIAPVARTWNFDLSESEATEQSEKVLLKKTREGILPWSKVHDYIFRPQEFEEYSLYEYLRTTMVKKPSPDQKDNQMAVSNNRRLISRETYNIIFTADMPRGNGVTDESDGDEDNGLSNRDHVQIEDEDDNDDSDDDNDPPLSSVFKPGKEYILTFIGGALPRPDVGFREKYALVMLALFSPKGWRDPKNLKTEDESWDEAFLRTTFEPRTRVMMKNMNMLYEYYEASHDFSALRRKEQHTLMIEDMEKLSCGYGDDTNEDEGDNANVLESLSRDAGQVQPKYINTMELFKQTSDEIKVNSQKQADLSIQEFHGVHESLLKEVRQSRTPAGGWKAALKAANKQRITDTRNRTNLSSHEVSTAFSIKKCSGNLHGKVTIATKHTLDPDHGSHDFVFEKDTCPYEERIIIDFVLNEEQERAFRIICMHLRLDTKKLDNSTLRMYLGGIGGTGKSEVIKAVITYLEARNEGHRYIVLAPTGSAACLVDGSTYHSALGLNTRTNTSNAKAQGELKDKFAFIDVIFVDEVSMLSCEDMFRITHHLSEAFHTDIESFGGKHVVLAGDFGQLKPAGKFATPLYSNSVPLHVLALDERGLMRALGKAVWHHFTTVVILRENMRQCGMSDEDKKYRTCLENMRYGRCTQEDIELLNSRIMNPEGPSIHEKRFKDVSVITPLNGQRDAWNATGVQRFAAETGQSLHRFHSIDTCSQKSRSTSVVQDLKDQKTRLRTESNTNLLPFAAQKRLWNLTPALTDHVAGTLDICIGMPVLLKHNEATELCATNGAEATIIDWTAQSNPHGSQSLKTLFVKLKNPPRSMKLDSLPENVIPLTLSPHPVICTLPEGRVSISRSQISVLPNFAMTDYGAQGRTRPCNPVDLRTCRGHQSAYTCLSRSSSLEGTLILYPFRTEKITSGATGDLRREYKDLEILDDITRMRCDISRPQSMPPNNSYRNVMILWYQKTFGKRHLPQRAHFALQRRERVDDAFDTPSKCVAVKDMVDKLTPILERKKTGKKHSEAPDKNLPSKSSRNRPNGKQLRSISAKLTFGRKRKPAESTTRANPRNPYQPPPNTGVSKHSPVHQEVVGTKGKRKLQDNALPLGDRKRHCGVARLRNIHPSQKTGKANNGRFSSASWLRNERHVTPIPMGLLWDATNWSCAYDALLGPLWNLYMFKPSLWRNRLKNQSTHLAFLLEQFQSLNSIDPDLEHVRRLLRLRLPSNVVRFGATPTDLTSVVYELFTHSSPFATLHAECTFCGEQRTPRELHHGSWIATPGIASTMPNQDHIPLSDLVQATLSEFCKHRRCHQCFQWDMTTNLTWNTTMPLFILELQPHPNKWRNLVITTRETISLPGTSDTYKLISIVYLGMEHFTCRFIDTNDNMWCHDGISQNRFMTAEPQGTSLVHLEERAPCLLLFQLCNKDA</sequence>
<feature type="region of interest" description="Disordered" evidence="2">
    <location>
        <begin position="1252"/>
        <end position="1345"/>
    </location>
</feature>
<feature type="compositionally biased region" description="Basic and acidic residues" evidence="2">
    <location>
        <begin position="1253"/>
        <end position="1267"/>
    </location>
</feature>
<feature type="compositionally biased region" description="Acidic residues" evidence="2">
    <location>
        <begin position="378"/>
        <end position="391"/>
    </location>
</feature>
<reference evidence="4" key="1">
    <citation type="submission" date="2022-07" db="EMBL/GenBank/DDBJ databases">
        <title>Genome Sequence of Physisporinus lineatus.</title>
        <authorList>
            <person name="Buettner E."/>
        </authorList>
    </citation>
    <scope>NUCLEOTIDE SEQUENCE</scope>
    <source>
        <strain evidence="4">VT162</strain>
    </source>
</reference>
<accession>A0AAD5UXL1</accession>
<dbReference type="GO" id="GO:0005524">
    <property type="term" value="F:ATP binding"/>
    <property type="evidence" value="ECO:0007669"/>
    <property type="project" value="UniProtKB-KW"/>
</dbReference>
<name>A0AAD5UXL1_9APHY</name>